<gene>
    <name evidence="1" type="ordered locus">Clocl_3206</name>
</gene>
<evidence type="ECO:0000313" key="2">
    <source>
        <dbReference type="Proteomes" id="UP000005435"/>
    </source>
</evidence>
<dbReference type="eggNOG" id="ENOG50340M2">
    <property type="taxonomic scope" value="Bacteria"/>
</dbReference>
<reference evidence="1 2" key="2">
    <citation type="journal article" date="2012" name="Stand. Genomic Sci.">
        <title>Complete Genome Sequence of Clostridium clariflavum DSM 19732.</title>
        <authorList>
            <person name="Izquierdo J.A."/>
            <person name="Goodwin L."/>
            <person name="Davenport K.W."/>
            <person name="Teshima H."/>
            <person name="Bruce D."/>
            <person name="Detter C."/>
            <person name="Tapia R."/>
            <person name="Han S."/>
            <person name="Land M."/>
            <person name="Hauser L."/>
            <person name="Jeffries C.D."/>
            <person name="Han J."/>
            <person name="Pitluck S."/>
            <person name="Nolan M."/>
            <person name="Chen A."/>
            <person name="Huntemann M."/>
            <person name="Mavromatis K."/>
            <person name="Mikhailova N."/>
            <person name="Liolios K."/>
            <person name="Woyke T."/>
            <person name="Lynd L.R."/>
        </authorList>
    </citation>
    <scope>NUCLEOTIDE SEQUENCE [LARGE SCALE GENOMIC DNA]</scope>
    <source>
        <strain evidence="2">DSM 19732 / NBRC 101661 / EBR45</strain>
    </source>
</reference>
<sequence length="267" mass="29348">MAISGVSDAISGGVGSALPNTKVGKKLMEAGEKTKAKIGKFVSSVGDSIKKQIDNVKSQVDNMVKQIDNAFSPKLAIVGGIEVDINSFDNALKNIDVAQAKTPTQINYIKAMQEVNAKPDVDVNVDVSESVPKMDRYGMLKNDKTTHGQAHHVNQNAVYKDVIPSDEAIAVKLEGNAFTQPGTPHYETHFNMEKFWDQFRRGGTRYRERPTNLEYTNAMYKALKESGLSESQAKEVIQQAIKQRIEYGLLGGDLVPRIPGRINQVGR</sequence>
<evidence type="ECO:0000313" key="1">
    <source>
        <dbReference type="EMBL" id="AEV69722.1"/>
    </source>
</evidence>
<dbReference type="RefSeq" id="WP_014256256.1">
    <property type="nucleotide sequence ID" value="NC_016627.1"/>
</dbReference>
<keyword evidence="2" id="KW-1185">Reference proteome</keyword>
<dbReference type="HOGENOM" id="CLU_1040925_0_0_9"/>
<dbReference type="STRING" id="720554.Clocl_3206"/>
<dbReference type="AlphaFoldDB" id="G8LW75"/>
<dbReference type="EMBL" id="CP003065">
    <property type="protein sequence ID" value="AEV69722.1"/>
    <property type="molecule type" value="Genomic_DNA"/>
</dbReference>
<protein>
    <submittedName>
        <fullName evidence="1">Uncharacterized protein</fullName>
    </submittedName>
</protein>
<proteinExistence type="predicted"/>
<name>G8LW75_ACECE</name>
<organism evidence="1 2">
    <name type="scientific">Acetivibrio clariflavus (strain DSM 19732 / NBRC 101661 / EBR45)</name>
    <name type="common">Clostridium clariflavum</name>
    <dbReference type="NCBI Taxonomy" id="720554"/>
    <lineage>
        <taxon>Bacteria</taxon>
        <taxon>Bacillati</taxon>
        <taxon>Bacillota</taxon>
        <taxon>Clostridia</taxon>
        <taxon>Eubacteriales</taxon>
        <taxon>Oscillospiraceae</taxon>
        <taxon>Acetivibrio</taxon>
    </lineage>
</organism>
<dbReference type="OrthoDB" id="1878078at2"/>
<dbReference type="Proteomes" id="UP000005435">
    <property type="component" value="Chromosome"/>
</dbReference>
<accession>G8LW75</accession>
<dbReference type="KEGG" id="ccl:Clocl_3206"/>
<reference evidence="2" key="1">
    <citation type="submission" date="2011-12" db="EMBL/GenBank/DDBJ databases">
        <title>Complete sequence of Clostridium clariflavum DSM 19732.</title>
        <authorList>
            <consortium name="US DOE Joint Genome Institute"/>
            <person name="Lucas S."/>
            <person name="Han J."/>
            <person name="Lapidus A."/>
            <person name="Cheng J.-F."/>
            <person name="Goodwin L."/>
            <person name="Pitluck S."/>
            <person name="Peters L."/>
            <person name="Teshima H."/>
            <person name="Detter J.C."/>
            <person name="Han C."/>
            <person name="Tapia R."/>
            <person name="Land M."/>
            <person name="Hauser L."/>
            <person name="Kyrpides N."/>
            <person name="Ivanova N."/>
            <person name="Pagani I."/>
            <person name="Kitzmiller T."/>
            <person name="Lynd L."/>
            <person name="Izquierdo J."/>
            <person name="Woyke T."/>
        </authorList>
    </citation>
    <scope>NUCLEOTIDE SEQUENCE [LARGE SCALE GENOMIC DNA]</scope>
    <source>
        <strain evidence="2">DSM 19732 / NBRC 101661 / EBR45</strain>
    </source>
</reference>